<dbReference type="InParanoid" id="A0A151GN09"/>
<dbReference type="FunFam" id="3.40.50.300:FF:000692">
    <property type="entry name" value="Guanine nucleotide-binding protein subunit alpha"/>
    <property type="match status" value="1"/>
</dbReference>
<keyword evidence="7 11" id="KW-0460">Magnesium</keyword>
<dbReference type="GO" id="GO:0007186">
    <property type="term" value="P:G protein-coupled receptor signaling pathway"/>
    <property type="evidence" value="ECO:0007669"/>
    <property type="project" value="InterPro"/>
</dbReference>
<keyword evidence="9" id="KW-0807">Transducer</keyword>
<dbReference type="GO" id="GO:0031683">
    <property type="term" value="F:G-protein beta/gamma-subunit complex binding"/>
    <property type="evidence" value="ECO:0007669"/>
    <property type="project" value="InterPro"/>
</dbReference>
<dbReference type="InterPro" id="IPR011025">
    <property type="entry name" value="GproteinA_insert"/>
</dbReference>
<evidence type="ECO:0000256" key="1">
    <source>
        <dbReference type="ARBA" id="ARBA00001946"/>
    </source>
</evidence>
<feature type="binding site" evidence="10">
    <location>
        <begin position="238"/>
        <end position="242"/>
    </location>
    <ligand>
        <name>GTP</name>
        <dbReference type="ChEBI" id="CHEBI:37565"/>
    </ligand>
</feature>
<accession>A0A151GN09</accession>
<dbReference type="Gene3D" id="3.40.50.300">
    <property type="entry name" value="P-loop containing nucleotide triphosphate hydrolases"/>
    <property type="match status" value="1"/>
</dbReference>
<evidence type="ECO:0000313" key="12">
    <source>
        <dbReference type="EMBL" id="KYK58382.1"/>
    </source>
</evidence>
<reference evidence="12 13" key="1">
    <citation type="journal article" date="2016" name="Sci. Rep.">
        <title>Insights into Adaptations to a Near-Obligate Nematode Endoparasitic Lifestyle from the Finished Genome of Drechmeria coniospora.</title>
        <authorList>
            <person name="Zhang L."/>
            <person name="Zhou Z."/>
            <person name="Guo Q."/>
            <person name="Fokkens L."/>
            <person name="Miskei M."/>
            <person name="Pocsi I."/>
            <person name="Zhang W."/>
            <person name="Chen M."/>
            <person name="Wang L."/>
            <person name="Sun Y."/>
            <person name="Donzelli B.G."/>
            <person name="Gibson D.M."/>
            <person name="Nelson D.R."/>
            <person name="Luo J.G."/>
            <person name="Rep M."/>
            <person name="Liu H."/>
            <person name="Yang S."/>
            <person name="Wang J."/>
            <person name="Krasnoff S.B."/>
            <person name="Xu Y."/>
            <person name="Molnar I."/>
            <person name="Lin M."/>
        </authorList>
    </citation>
    <scope>NUCLEOTIDE SEQUENCE [LARGE SCALE GENOMIC DNA]</scope>
    <source>
        <strain evidence="12 13">ARSEF 6962</strain>
    </source>
</reference>
<proteinExistence type="inferred from homology"/>
<keyword evidence="5 10" id="KW-0547">Nucleotide-binding</keyword>
<evidence type="ECO:0000256" key="3">
    <source>
        <dbReference type="ARBA" id="ARBA00011356"/>
    </source>
</evidence>
<dbReference type="GO" id="GO:0001664">
    <property type="term" value="F:G protein-coupled receptor binding"/>
    <property type="evidence" value="ECO:0007669"/>
    <property type="project" value="InterPro"/>
</dbReference>
<evidence type="ECO:0000256" key="8">
    <source>
        <dbReference type="ARBA" id="ARBA00023134"/>
    </source>
</evidence>
<name>A0A151GN09_DRECN</name>
<sequence>MCFGGRDKNDDGAATRSRNIDRAIRQDEKRLSKEVKLLLLGAGESGKSTILKQMKLIYSQGFNTHERLEWKPVIFNNIIQSFRTINDVMNEMGYRFDNADNEVSARLLLPPGRAPPRKCMAPDATPAAESLVADACDVQKHMALILVDNEIGLEDSLPRHYFDPLQALWQDKGVKAAMAKGNEYALHDNLTYFLDDMDRIWADGYVPSDQDLLRSRLRTTGITESVFDLGQLTYRMFDVGGQRSERKKWIHCFENVNCLLFLVAISGYDQCLVEDKDSNQMNEALMLWESIANSHWFTKSATILFLNKMDLFKEKLPHCPITDYGFTDYHGPADDYKAASKYFLDKFRSLSRNPEKEIYGHFTNATDTNLLKITMSSVQDMIIQRNLKQLIL</sequence>
<keyword evidence="13" id="KW-1185">Reference proteome</keyword>
<dbReference type="RefSeq" id="XP_040657734.1">
    <property type="nucleotide sequence ID" value="XM_040802701.1"/>
</dbReference>
<organism evidence="12 13">
    <name type="scientific">Drechmeria coniospora</name>
    <name type="common">Nematophagous fungus</name>
    <name type="synonym">Meria coniospora</name>
    <dbReference type="NCBI Taxonomy" id="98403"/>
    <lineage>
        <taxon>Eukaryota</taxon>
        <taxon>Fungi</taxon>
        <taxon>Dikarya</taxon>
        <taxon>Ascomycota</taxon>
        <taxon>Pezizomycotina</taxon>
        <taxon>Sordariomycetes</taxon>
        <taxon>Hypocreomycetidae</taxon>
        <taxon>Hypocreales</taxon>
        <taxon>Ophiocordycipitaceae</taxon>
        <taxon>Drechmeria</taxon>
    </lineage>
</organism>
<dbReference type="PROSITE" id="PS51882">
    <property type="entry name" value="G_ALPHA"/>
    <property type="match status" value="1"/>
</dbReference>
<keyword evidence="4 11" id="KW-0479">Metal-binding</keyword>
<evidence type="ECO:0000256" key="11">
    <source>
        <dbReference type="PIRSR" id="PIRSR601019-2"/>
    </source>
</evidence>
<keyword evidence="6" id="KW-0378">Hydrolase</keyword>
<evidence type="ECO:0000313" key="13">
    <source>
        <dbReference type="Proteomes" id="UP000076580"/>
    </source>
</evidence>
<dbReference type="Proteomes" id="UP000076580">
    <property type="component" value="Chromosome 02"/>
</dbReference>
<comment type="caution">
    <text evidence="12">The sequence shown here is derived from an EMBL/GenBank/DDBJ whole genome shotgun (WGS) entry which is preliminary data.</text>
</comment>
<dbReference type="SUPFAM" id="SSF52540">
    <property type="entry name" value="P-loop containing nucleoside triphosphate hydrolases"/>
    <property type="match status" value="1"/>
</dbReference>
<feature type="binding site" evidence="11">
    <location>
        <position position="219"/>
    </location>
    <ligand>
        <name>Mg(2+)</name>
        <dbReference type="ChEBI" id="CHEBI:18420"/>
    </ligand>
</feature>
<dbReference type="InterPro" id="IPR027417">
    <property type="entry name" value="P-loop_NTPase"/>
</dbReference>
<dbReference type="Pfam" id="PF00503">
    <property type="entry name" value="G-alpha"/>
    <property type="match status" value="1"/>
</dbReference>
<dbReference type="Gene3D" id="1.10.400.10">
    <property type="entry name" value="GI Alpha 1, domain 2-like"/>
    <property type="match status" value="1"/>
</dbReference>
<evidence type="ECO:0000256" key="9">
    <source>
        <dbReference type="ARBA" id="ARBA00023224"/>
    </source>
</evidence>
<evidence type="ECO:0000256" key="4">
    <source>
        <dbReference type="ARBA" id="ARBA00022723"/>
    </source>
</evidence>
<evidence type="ECO:0000256" key="10">
    <source>
        <dbReference type="PIRSR" id="PIRSR601019-1"/>
    </source>
</evidence>
<dbReference type="SUPFAM" id="SSF47895">
    <property type="entry name" value="Transducin (alpha subunit), insertion domain"/>
    <property type="match status" value="1"/>
</dbReference>
<dbReference type="GO" id="GO:0005834">
    <property type="term" value="C:heterotrimeric G-protein complex"/>
    <property type="evidence" value="ECO:0007669"/>
    <property type="project" value="InterPro"/>
</dbReference>
<comment type="cofactor">
    <cofactor evidence="1">
        <name>Mg(2+)</name>
        <dbReference type="ChEBI" id="CHEBI:18420"/>
    </cofactor>
</comment>
<gene>
    <name evidence="12" type="ORF">DCS_05395</name>
</gene>
<comment type="subunit">
    <text evidence="3">G proteins are composed of 3 units; alpha, beta and gamma. The alpha chain contains the guanine nucleotide binding site.</text>
</comment>
<evidence type="ECO:0000256" key="6">
    <source>
        <dbReference type="ARBA" id="ARBA00022801"/>
    </source>
</evidence>
<dbReference type="InterPro" id="IPR001019">
    <property type="entry name" value="Gprotein_alpha_su"/>
</dbReference>
<dbReference type="GO" id="GO:0000750">
    <property type="term" value="P:pheromone-dependent signal transduction involved in conjugation with cellular fusion"/>
    <property type="evidence" value="ECO:0007669"/>
    <property type="project" value="TreeGrafter"/>
</dbReference>
<dbReference type="PANTHER" id="PTHR10218">
    <property type="entry name" value="GTP-BINDING PROTEIN ALPHA SUBUNIT"/>
    <property type="match status" value="1"/>
</dbReference>
<dbReference type="GO" id="GO:0180040">
    <property type="term" value="P:negative regulation of pheromone response MAPK cascade"/>
    <property type="evidence" value="ECO:0007669"/>
    <property type="project" value="EnsemblFungi"/>
</dbReference>
<dbReference type="STRING" id="98403.A0A151GN09"/>
<dbReference type="PRINTS" id="PR01241">
    <property type="entry name" value="GPROTEINAFNG"/>
</dbReference>
<evidence type="ECO:0000256" key="2">
    <source>
        <dbReference type="ARBA" id="ARBA00007976"/>
    </source>
</evidence>
<dbReference type="GeneID" id="63718038"/>
<dbReference type="PRINTS" id="PR00318">
    <property type="entry name" value="GPROTEINA"/>
</dbReference>
<feature type="binding site" evidence="10">
    <location>
        <begin position="213"/>
        <end position="219"/>
    </location>
    <ligand>
        <name>GTP</name>
        <dbReference type="ChEBI" id="CHEBI:37565"/>
    </ligand>
</feature>
<protein>
    <submittedName>
        <fullName evidence="12">G protein alpha subunit</fullName>
    </submittedName>
</protein>
<feature type="binding site" evidence="10">
    <location>
        <position position="365"/>
    </location>
    <ligand>
        <name>GTP</name>
        <dbReference type="ChEBI" id="CHEBI:37565"/>
    </ligand>
</feature>
<dbReference type="GO" id="GO:0003924">
    <property type="term" value="F:GTPase activity"/>
    <property type="evidence" value="ECO:0007669"/>
    <property type="project" value="EnsemblFungi"/>
</dbReference>
<feature type="binding site" evidence="10">
    <location>
        <begin position="44"/>
        <end position="49"/>
    </location>
    <ligand>
        <name>GTP</name>
        <dbReference type="ChEBI" id="CHEBI:37565"/>
    </ligand>
</feature>
<dbReference type="AlphaFoldDB" id="A0A151GN09"/>
<evidence type="ECO:0000256" key="7">
    <source>
        <dbReference type="ARBA" id="ARBA00022842"/>
    </source>
</evidence>
<dbReference type="SMART" id="SM00275">
    <property type="entry name" value="G_alpha"/>
    <property type="match status" value="1"/>
</dbReference>
<dbReference type="PANTHER" id="PTHR10218:SF242">
    <property type="entry name" value="GUANINE NUCLEOTIDE-BINDING PROTEIN ALPHA-1 SUBUNIT"/>
    <property type="match status" value="1"/>
</dbReference>
<dbReference type="GO" id="GO:0090726">
    <property type="term" value="C:cortical dynamic polarity patch"/>
    <property type="evidence" value="ECO:0007669"/>
    <property type="project" value="EnsemblFungi"/>
</dbReference>
<feature type="binding site" evidence="10">
    <location>
        <begin position="307"/>
        <end position="310"/>
    </location>
    <ligand>
        <name>GTP</name>
        <dbReference type="ChEBI" id="CHEBI:37565"/>
    </ligand>
</feature>
<dbReference type="InterPro" id="IPR002975">
    <property type="entry name" value="Fungi_Gprotein_alpha"/>
</dbReference>
<keyword evidence="8 10" id="KW-0342">GTP-binding</keyword>
<dbReference type="GO" id="GO:0005525">
    <property type="term" value="F:GTP binding"/>
    <property type="evidence" value="ECO:0007669"/>
    <property type="project" value="UniProtKB-KW"/>
</dbReference>
<feature type="binding site" evidence="11">
    <location>
        <position position="48"/>
    </location>
    <ligand>
        <name>Mg(2+)</name>
        <dbReference type="ChEBI" id="CHEBI:18420"/>
    </ligand>
</feature>
<dbReference type="FunFam" id="3.40.50.300:FF:000051">
    <property type="entry name" value="Guanine nucleotide-binding protein subunit alpha"/>
    <property type="match status" value="1"/>
</dbReference>
<dbReference type="CDD" id="cd00066">
    <property type="entry name" value="G-alpha"/>
    <property type="match status" value="1"/>
</dbReference>
<dbReference type="EMBL" id="LAYC01000002">
    <property type="protein sequence ID" value="KYK58382.1"/>
    <property type="molecule type" value="Genomic_DNA"/>
</dbReference>
<dbReference type="GO" id="GO:0046872">
    <property type="term" value="F:metal ion binding"/>
    <property type="evidence" value="ECO:0007669"/>
    <property type="project" value="UniProtKB-KW"/>
</dbReference>
<comment type="similarity">
    <text evidence="2">Belongs to the G-alpha family. G(q) subfamily.</text>
</comment>
<evidence type="ECO:0000256" key="5">
    <source>
        <dbReference type="ARBA" id="ARBA00022741"/>
    </source>
</evidence>